<dbReference type="Proteomes" id="UP000034894">
    <property type="component" value="Unassembled WGS sequence"/>
</dbReference>
<dbReference type="SUPFAM" id="SSF55031">
    <property type="entry name" value="Bacterial exopeptidase dimerisation domain"/>
    <property type="match status" value="1"/>
</dbReference>
<name>A0A0G1DAW0_9BACT</name>
<sequence length="580" mass="63324">MLEQRKVTEAIIRQTIENINPHNLQSNIYRLAIISGGQPFMDGALKGRSGCYEVSALTLSDQEIRARKEVGAIFQENGIPKKDIYEHPMAVFGMLRSKNPGAPTLVIGSHTDTVQKGGAFDGRAGISMMLEMLRVLKEQGIELNINILFTAFSGEESAAFGTAFLGSRALVGEITDDILDQGPPGGKTFRQVLKERGIKPDDLKTPFLTETNFGSIIGFVEGHIEQADGMRIDGVSLQVNEAIAGANRQKVVLETNLTQKKDFKNVGFLKVTAQGRANHSGSTMMNNPDRKDGLVIMSYLLENLEPLQKILTEQGLNVKLTASSIKIDGQAMSKIPGRTEIILGVDGDDPDQVEHALKQLDQLVKEQNERLQGINHKEGIFLVAESLQDQVSVPIYESTGILSAYSDVSKIIRKVKQTFFGLAKENAVGTVTTFDIKDGKTILQIDMRGVSEKRDEGVEEVIEEIEKISAQSKIESKIDQVPGSSNPVVLDHEFADQFIEVAKQYGLGQAKRSYSPAGHDAGVIAASKNITNSRKPIPTALFFIPSEGGSHNPSEYTSPEDMKIGCQALTAFVMETSSKY</sequence>
<dbReference type="PANTHER" id="PTHR32494:SF19">
    <property type="entry name" value="ALLANTOATE DEIMINASE-RELATED"/>
    <property type="match status" value="1"/>
</dbReference>
<dbReference type="STRING" id="1618443.UV73_C0024G0002"/>
<evidence type="ECO:0000256" key="6">
    <source>
        <dbReference type="ARBA" id="ARBA00023211"/>
    </source>
</evidence>
<dbReference type="AlphaFoldDB" id="A0A0G1DAW0"/>
<evidence type="ECO:0000313" key="7">
    <source>
        <dbReference type="EMBL" id="KKS95045.1"/>
    </source>
</evidence>
<gene>
    <name evidence="7" type="ORF">UV73_C0024G0002</name>
</gene>
<evidence type="ECO:0000256" key="4">
    <source>
        <dbReference type="ARBA" id="ARBA00022723"/>
    </source>
</evidence>
<dbReference type="InterPro" id="IPR010158">
    <property type="entry name" value="Amidase_Cbmase"/>
</dbReference>
<evidence type="ECO:0000256" key="3">
    <source>
        <dbReference type="ARBA" id="ARBA00011738"/>
    </source>
</evidence>
<keyword evidence="5 7" id="KW-0378">Hydrolase</keyword>
<comment type="similarity">
    <text evidence="2">Belongs to the peptidase M20 family.</text>
</comment>
<evidence type="ECO:0000256" key="1">
    <source>
        <dbReference type="ARBA" id="ARBA00001936"/>
    </source>
</evidence>
<dbReference type="GO" id="GO:0016813">
    <property type="term" value="F:hydrolase activity, acting on carbon-nitrogen (but not peptide) bonds, in linear amidines"/>
    <property type="evidence" value="ECO:0007669"/>
    <property type="project" value="InterPro"/>
</dbReference>
<dbReference type="EMBL" id="LCFP01000024">
    <property type="protein sequence ID" value="KKS95045.1"/>
    <property type="molecule type" value="Genomic_DNA"/>
</dbReference>
<evidence type="ECO:0000256" key="5">
    <source>
        <dbReference type="ARBA" id="ARBA00022801"/>
    </source>
</evidence>
<dbReference type="SUPFAM" id="SSF53187">
    <property type="entry name" value="Zn-dependent exopeptidases"/>
    <property type="match status" value="1"/>
</dbReference>
<organism evidence="7 8">
    <name type="scientific">Candidatus Gottesmanbacteria bacterium GW2011_GWA2_43_14</name>
    <dbReference type="NCBI Taxonomy" id="1618443"/>
    <lineage>
        <taxon>Bacteria</taxon>
        <taxon>Candidatus Gottesmaniibacteriota</taxon>
    </lineage>
</organism>
<comment type="subunit">
    <text evidence="3">Homodimer.</text>
</comment>
<comment type="caution">
    <text evidence="7">The sequence shown here is derived from an EMBL/GenBank/DDBJ whole genome shotgun (WGS) entry which is preliminary data.</text>
</comment>
<reference evidence="7 8" key="1">
    <citation type="journal article" date="2015" name="Nature">
        <title>rRNA introns, odd ribosomes, and small enigmatic genomes across a large radiation of phyla.</title>
        <authorList>
            <person name="Brown C.T."/>
            <person name="Hug L.A."/>
            <person name="Thomas B.C."/>
            <person name="Sharon I."/>
            <person name="Castelle C.J."/>
            <person name="Singh A."/>
            <person name="Wilkins M.J."/>
            <person name="Williams K.H."/>
            <person name="Banfield J.F."/>
        </authorList>
    </citation>
    <scope>NUCLEOTIDE SEQUENCE [LARGE SCALE GENOMIC DNA]</scope>
</reference>
<comment type="cofactor">
    <cofactor evidence="1">
        <name>Mn(2+)</name>
        <dbReference type="ChEBI" id="CHEBI:29035"/>
    </cofactor>
</comment>
<accession>A0A0G1DAW0</accession>
<dbReference type="Pfam" id="PF01546">
    <property type="entry name" value="Peptidase_M20"/>
    <property type="match status" value="1"/>
</dbReference>
<dbReference type="Gene3D" id="3.40.630.10">
    <property type="entry name" value="Zn peptidases"/>
    <property type="match status" value="2"/>
</dbReference>
<keyword evidence="4" id="KW-0479">Metal-binding</keyword>
<protein>
    <submittedName>
        <fullName evidence="7">Allantoate amidohydrolase</fullName>
    </submittedName>
</protein>
<proteinExistence type="inferred from homology"/>
<evidence type="ECO:0000256" key="2">
    <source>
        <dbReference type="ARBA" id="ARBA00006153"/>
    </source>
</evidence>
<evidence type="ECO:0000313" key="8">
    <source>
        <dbReference type="Proteomes" id="UP000034894"/>
    </source>
</evidence>
<dbReference type="InterPro" id="IPR036264">
    <property type="entry name" value="Bact_exopeptidase_dim_dom"/>
</dbReference>
<keyword evidence="6" id="KW-0464">Manganese</keyword>
<dbReference type="InterPro" id="IPR002933">
    <property type="entry name" value="Peptidase_M20"/>
</dbReference>
<dbReference type="PANTHER" id="PTHR32494">
    <property type="entry name" value="ALLANTOATE DEIMINASE-RELATED"/>
    <property type="match status" value="1"/>
</dbReference>